<feature type="transmembrane region" description="Helical" evidence="1">
    <location>
        <begin position="420"/>
        <end position="438"/>
    </location>
</feature>
<feature type="transmembrane region" description="Helical" evidence="1">
    <location>
        <begin position="273"/>
        <end position="293"/>
    </location>
</feature>
<dbReference type="EMBL" id="JACHFW010000006">
    <property type="protein sequence ID" value="MBB5264769.1"/>
    <property type="molecule type" value="Genomic_DNA"/>
</dbReference>
<feature type="transmembrane region" description="Helical" evidence="1">
    <location>
        <begin position="190"/>
        <end position="209"/>
    </location>
</feature>
<feature type="transmembrane region" description="Helical" evidence="1">
    <location>
        <begin position="159"/>
        <end position="178"/>
    </location>
</feature>
<dbReference type="GO" id="GO:0015293">
    <property type="term" value="F:symporter activity"/>
    <property type="evidence" value="ECO:0007669"/>
    <property type="project" value="InterPro"/>
</dbReference>
<proteinExistence type="predicted"/>
<feature type="transmembrane region" description="Helical" evidence="1">
    <location>
        <begin position="305"/>
        <end position="324"/>
    </location>
</feature>
<feature type="transmembrane region" description="Helical" evidence="1">
    <location>
        <begin position="89"/>
        <end position="108"/>
    </location>
</feature>
<dbReference type="PANTHER" id="PTHR11328">
    <property type="entry name" value="MAJOR FACILITATOR SUPERFAMILY DOMAIN-CONTAINING PROTEIN"/>
    <property type="match status" value="1"/>
</dbReference>
<gene>
    <name evidence="2" type="ORF">HNP82_001897</name>
</gene>
<comment type="caution">
    <text evidence="2">The sequence shown here is derived from an EMBL/GenBank/DDBJ whole genome shotgun (WGS) entry which is preliminary data.</text>
</comment>
<dbReference type="GO" id="GO:0006814">
    <property type="term" value="P:sodium ion transport"/>
    <property type="evidence" value="ECO:0007669"/>
    <property type="project" value="InterPro"/>
</dbReference>
<name>A0A7W8HAH0_9FIRM</name>
<sequence>MSNQSTAVSAPRLSKRVLFAYGCGDFASNLTNTFMGSYLSVFYTDVVGLLPAVVSAIMIIARVWDAINDPMFGAIAERTNTKRGRFRPYIFYFTPFLALAAVLTFTTIGGSGAAIYAAITYIAYGMLYTVVNLSYGSLSTVMTTNPEDIAQLTSWRMMGTNLSSVILSAVSPIIMGAISGEAGNFNATSYTITILIYAVVSVPLFYFVYANCKETVKPVNAGKPIPISQSLKAVVTNKPLMLVFAMMLFAMFAMFGRLGVVLYYIMYVMGKPQYISLFMSLPSIMTVIGIFLTKNYVIKWGKKRVAAIGYIGSGITLIIIYFVSPTNLPVQLVLHAIYGFFCFTIPIPMSMIPESIDYQEDRIGVRTDGLAYAATSLSTKIGNAFGPAVALLIMGAFGYVGTAQQQTAEALASINFSANLMFGIFYLLALIPLAFYPLNAEKNAKIRASLDAKMAAKNAEQKG</sequence>
<dbReference type="AlphaFoldDB" id="A0A7W8HAH0"/>
<feature type="transmembrane region" description="Helical" evidence="1">
    <location>
        <begin position="38"/>
        <end position="61"/>
    </location>
</feature>
<dbReference type="GO" id="GO:0005886">
    <property type="term" value="C:plasma membrane"/>
    <property type="evidence" value="ECO:0007669"/>
    <property type="project" value="TreeGrafter"/>
</dbReference>
<evidence type="ECO:0000313" key="2">
    <source>
        <dbReference type="EMBL" id="MBB5264769.1"/>
    </source>
</evidence>
<feature type="transmembrane region" description="Helical" evidence="1">
    <location>
        <begin position="240"/>
        <end position="267"/>
    </location>
</feature>
<dbReference type="InterPro" id="IPR036259">
    <property type="entry name" value="MFS_trans_sf"/>
</dbReference>
<feature type="transmembrane region" description="Helical" evidence="1">
    <location>
        <begin position="114"/>
        <end position="138"/>
    </location>
</feature>
<dbReference type="Pfam" id="PF13347">
    <property type="entry name" value="MFS_2"/>
    <property type="match status" value="1"/>
</dbReference>
<feature type="transmembrane region" description="Helical" evidence="1">
    <location>
        <begin position="330"/>
        <end position="352"/>
    </location>
</feature>
<keyword evidence="1" id="KW-0472">Membrane</keyword>
<dbReference type="InterPro" id="IPR039672">
    <property type="entry name" value="MFS_2"/>
</dbReference>
<dbReference type="InterPro" id="IPR001927">
    <property type="entry name" value="Na/Gal_symport"/>
</dbReference>
<dbReference type="SUPFAM" id="SSF103473">
    <property type="entry name" value="MFS general substrate transporter"/>
    <property type="match status" value="1"/>
</dbReference>
<dbReference type="Gene3D" id="1.20.1250.20">
    <property type="entry name" value="MFS general substrate transporter like domains"/>
    <property type="match status" value="2"/>
</dbReference>
<dbReference type="NCBIfam" id="TIGR00792">
    <property type="entry name" value="gph"/>
    <property type="match status" value="1"/>
</dbReference>
<feature type="transmembrane region" description="Helical" evidence="1">
    <location>
        <begin position="381"/>
        <end position="400"/>
    </location>
</feature>
<protein>
    <submittedName>
        <fullName evidence="2">GPH family glycoside/pentoside/hexuronide:cation symporter/probable glucitol transport protein GutA</fullName>
    </submittedName>
</protein>
<dbReference type="Proteomes" id="UP000543642">
    <property type="component" value="Unassembled WGS sequence"/>
</dbReference>
<dbReference type="GO" id="GO:0008643">
    <property type="term" value="P:carbohydrate transport"/>
    <property type="evidence" value="ECO:0007669"/>
    <property type="project" value="InterPro"/>
</dbReference>
<reference evidence="2 3" key="1">
    <citation type="submission" date="2020-08" db="EMBL/GenBank/DDBJ databases">
        <title>Genomic Encyclopedia of Type Strains, Phase IV (KMG-IV): sequencing the most valuable type-strain genomes for metagenomic binning, comparative biology and taxonomic classification.</title>
        <authorList>
            <person name="Goeker M."/>
        </authorList>
    </citation>
    <scope>NUCLEOTIDE SEQUENCE [LARGE SCALE GENOMIC DNA]</scope>
    <source>
        <strain evidence="2 3">DSM 106146</strain>
    </source>
</reference>
<organism evidence="2 3">
    <name type="scientific">Catenibacillus scindens</name>
    <dbReference type="NCBI Taxonomy" id="673271"/>
    <lineage>
        <taxon>Bacteria</taxon>
        <taxon>Bacillati</taxon>
        <taxon>Bacillota</taxon>
        <taxon>Clostridia</taxon>
        <taxon>Lachnospirales</taxon>
        <taxon>Lachnospiraceae</taxon>
        <taxon>Catenibacillus</taxon>
    </lineage>
</organism>
<keyword evidence="3" id="KW-1185">Reference proteome</keyword>
<keyword evidence="1" id="KW-0812">Transmembrane</keyword>
<evidence type="ECO:0000256" key="1">
    <source>
        <dbReference type="SAM" id="Phobius"/>
    </source>
</evidence>
<evidence type="ECO:0000313" key="3">
    <source>
        <dbReference type="Proteomes" id="UP000543642"/>
    </source>
</evidence>
<dbReference type="RefSeq" id="WP_183773688.1">
    <property type="nucleotide sequence ID" value="NZ_JACHFW010000006.1"/>
</dbReference>
<dbReference type="CDD" id="cd17332">
    <property type="entry name" value="MFS_MelB_like"/>
    <property type="match status" value="1"/>
</dbReference>
<keyword evidence="1" id="KW-1133">Transmembrane helix</keyword>
<dbReference type="PANTHER" id="PTHR11328:SF24">
    <property type="entry name" value="MAJOR FACILITATOR SUPERFAMILY (MFS) PROFILE DOMAIN-CONTAINING PROTEIN"/>
    <property type="match status" value="1"/>
</dbReference>
<accession>A0A7W8HAH0</accession>